<comment type="caution">
    <text evidence="2">The sequence shown here is derived from an EMBL/GenBank/DDBJ whole genome shotgun (WGS) entry which is preliminary data.</text>
</comment>
<dbReference type="GO" id="GO:0006313">
    <property type="term" value="P:DNA transposition"/>
    <property type="evidence" value="ECO:0007669"/>
    <property type="project" value="InterPro"/>
</dbReference>
<evidence type="ECO:0000313" key="3">
    <source>
        <dbReference type="Proteomes" id="UP000236604"/>
    </source>
</evidence>
<dbReference type="RefSeq" id="WP_169925146.1">
    <property type="nucleotide sequence ID" value="NZ_AZRN01000017.1"/>
</dbReference>
<dbReference type="AlphaFoldDB" id="A0A2K1PA02"/>
<gene>
    <name evidence="2" type="ORF">X927_05265</name>
</gene>
<feature type="domain" description="Transposase IS116/IS110/IS902 C-terminal" evidence="1">
    <location>
        <begin position="32"/>
        <end position="85"/>
    </location>
</feature>
<reference evidence="2 3" key="1">
    <citation type="submission" date="2013-12" db="EMBL/GenBank/DDBJ databases">
        <title>Comparative genomics of Petrotoga isolates.</title>
        <authorList>
            <person name="Nesbo C.L."/>
            <person name="Charchuk R."/>
            <person name="Chow K."/>
        </authorList>
    </citation>
    <scope>NUCLEOTIDE SEQUENCE [LARGE SCALE GENOMIC DNA]</scope>
    <source>
        <strain evidence="2 3">DSM 14811</strain>
    </source>
</reference>
<accession>A0A2K1PA02</accession>
<dbReference type="GO" id="GO:0004803">
    <property type="term" value="F:transposase activity"/>
    <property type="evidence" value="ECO:0007669"/>
    <property type="project" value="InterPro"/>
</dbReference>
<organism evidence="2 3">
    <name type="scientific">Petrotoga mexicana DSM 14811</name>
    <dbReference type="NCBI Taxonomy" id="1122954"/>
    <lineage>
        <taxon>Bacteria</taxon>
        <taxon>Thermotogati</taxon>
        <taxon>Thermotogota</taxon>
        <taxon>Thermotogae</taxon>
        <taxon>Petrotogales</taxon>
        <taxon>Petrotogaceae</taxon>
        <taxon>Petrotoga</taxon>
    </lineage>
</organism>
<dbReference type="InterPro" id="IPR003346">
    <property type="entry name" value="Transposase_20"/>
</dbReference>
<evidence type="ECO:0000259" key="1">
    <source>
        <dbReference type="Pfam" id="PF02371"/>
    </source>
</evidence>
<dbReference type="Pfam" id="PF02371">
    <property type="entry name" value="Transposase_20"/>
    <property type="match status" value="1"/>
</dbReference>
<evidence type="ECO:0000313" key="2">
    <source>
        <dbReference type="EMBL" id="PNR99618.1"/>
    </source>
</evidence>
<proteinExistence type="predicted"/>
<sequence>MFKLESDQKLFKEKLKETLNNSSNDVIKNQVELIQSLDGFSKSALNIVAETGDISRFHSASALVAFVDIDPRTEESGQMKKGCFIKRKEKVTGT</sequence>
<name>A0A2K1PA02_9BACT</name>
<dbReference type="Proteomes" id="UP000236604">
    <property type="component" value="Unassembled WGS sequence"/>
</dbReference>
<keyword evidence="3" id="KW-1185">Reference proteome</keyword>
<dbReference type="EMBL" id="AZRN01000017">
    <property type="protein sequence ID" value="PNR99618.1"/>
    <property type="molecule type" value="Genomic_DNA"/>
</dbReference>
<dbReference type="GO" id="GO:0003677">
    <property type="term" value="F:DNA binding"/>
    <property type="evidence" value="ECO:0007669"/>
    <property type="project" value="InterPro"/>
</dbReference>
<protein>
    <recommendedName>
        <fullName evidence="1">Transposase IS116/IS110/IS902 C-terminal domain-containing protein</fullName>
    </recommendedName>
</protein>